<organism evidence="3 4">
    <name type="scientific">Paenibacillus konkukensis</name>
    <dbReference type="NCBI Taxonomy" id="2020716"/>
    <lineage>
        <taxon>Bacteria</taxon>
        <taxon>Bacillati</taxon>
        <taxon>Bacillota</taxon>
        <taxon>Bacilli</taxon>
        <taxon>Bacillales</taxon>
        <taxon>Paenibacillaceae</taxon>
        <taxon>Paenibacillus</taxon>
    </lineage>
</organism>
<protein>
    <recommendedName>
        <fullName evidence="5">Alpha-L-fucosidase</fullName>
    </recommendedName>
</protein>
<evidence type="ECO:0000259" key="2">
    <source>
        <dbReference type="Pfam" id="PF22124"/>
    </source>
</evidence>
<feature type="domain" description="Alpha fucosidase A-like C-terminal" evidence="1">
    <location>
        <begin position="153"/>
        <end position="206"/>
    </location>
</feature>
<gene>
    <name evidence="3" type="ORF">SK3146_02707</name>
</gene>
<proteinExistence type="predicted"/>
<dbReference type="Pfam" id="PF22124">
    <property type="entry name" value="Glyco_hydro_95_cat"/>
    <property type="match status" value="1"/>
</dbReference>
<dbReference type="Proteomes" id="UP001057134">
    <property type="component" value="Chromosome"/>
</dbReference>
<feature type="domain" description="Glycosyl hydrolase family 95 catalytic" evidence="2">
    <location>
        <begin position="24"/>
        <end position="151"/>
    </location>
</feature>
<dbReference type="EMBL" id="CP027059">
    <property type="protein sequence ID" value="UQZ83520.1"/>
    <property type="molecule type" value="Genomic_DNA"/>
</dbReference>
<evidence type="ECO:0008006" key="5">
    <source>
        <dbReference type="Google" id="ProtNLM"/>
    </source>
</evidence>
<name>A0ABY4RMZ2_9BACL</name>
<dbReference type="InterPro" id="IPR012341">
    <property type="entry name" value="6hp_glycosidase-like_sf"/>
</dbReference>
<dbReference type="InterPro" id="IPR008928">
    <property type="entry name" value="6-hairpin_glycosidase_sf"/>
</dbReference>
<reference evidence="3" key="1">
    <citation type="submission" date="2018-02" db="EMBL/GenBank/DDBJ databases">
        <authorList>
            <person name="Kim S.-K."/>
            <person name="Jung H.-I."/>
            <person name="Lee S.-W."/>
        </authorList>
    </citation>
    <scope>NUCLEOTIDE SEQUENCE</scope>
    <source>
        <strain evidence="3">SK3146</strain>
    </source>
</reference>
<accession>A0ABY4RMZ2</accession>
<dbReference type="Pfam" id="PF21307">
    <property type="entry name" value="Glyco_hydro_95_C"/>
    <property type="match status" value="1"/>
</dbReference>
<evidence type="ECO:0000313" key="3">
    <source>
        <dbReference type="EMBL" id="UQZ83520.1"/>
    </source>
</evidence>
<evidence type="ECO:0000313" key="4">
    <source>
        <dbReference type="Proteomes" id="UP001057134"/>
    </source>
</evidence>
<dbReference type="SUPFAM" id="SSF48208">
    <property type="entry name" value="Six-hairpin glycosidases"/>
    <property type="match status" value="1"/>
</dbReference>
<keyword evidence="4" id="KW-1185">Reference proteome</keyword>
<sequence length="207" mass="22961">MRRCLPDSRRRRSLPFRAVGGAAQAGPIRVGQYGQIQEWLEDYEEQDPGHRHISQLFALHPGTQISPDRTPEWAAAARATLERRLAHGGGHTGWSRAWIINFWARLADGEQAWFHVKELLRKSTLPNLLDNHPPFQIDGNFGGAAGIAEMLLQSHEGVIRLLPALPAAWPSGSVKGLKARGGFEIDIAWEKSELVQASVRTTRAGEI</sequence>
<dbReference type="PANTHER" id="PTHR31084">
    <property type="entry name" value="ALPHA-L-FUCOSIDASE 2"/>
    <property type="match status" value="1"/>
</dbReference>
<dbReference type="InterPro" id="IPR049053">
    <property type="entry name" value="AFCA-like_C"/>
</dbReference>
<dbReference type="PANTHER" id="PTHR31084:SF0">
    <property type="entry name" value="ALPHA-L-FUCOSIDASE 2"/>
    <property type="match status" value="1"/>
</dbReference>
<evidence type="ECO:0000259" key="1">
    <source>
        <dbReference type="Pfam" id="PF21307"/>
    </source>
</evidence>
<dbReference type="InterPro" id="IPR054363">
    <property type="entry name" value="GH95_cat"/>
</dbReference>
<dbReference type="Gene3D" id="1.50.10.10">
    <property type="match status" value="1"/>
</dbReference>
<reference evidence="3" key="2">
    <citation type="journal article" date="2021" name="J Anim Sci Technol">
        <title>Complete genome sequence of Paenibacillus konkukensis sp. nov. SK3146 as a potential probiotic strain.</title>
        <authorList>
            <person name="Jung H.I."/>
            <person name="Park S."/>
            <person name="Niu K.M."/>
            <person name="Lee S.W."/>
            <person name="Kothari D."/>
            <person name="Yi K.J."/>
            <person name="Kim S.K."/>
        </authorList>
    </citation>
    <scope>NUCLEOTIDE SEQUENCE</scope>
    <source>
        <strain evidence="3">SK3146</strain>
    </source>
</reference>